<dbReference type="Pfam" id="PF18592">
    <property type="entry name" value="Tho1_MOS11_C"/>
    <property type="match status" value="1"/>
</dbReference>
<evidence type="ECO:0000259" key="2">
    <source>
        <dbReference type="Pfam" id="PF18592"/>
    </source>
</evidence>
<organism evidence="3 4">
    <name type="scientific">Ensete ventricosum</name>
    <name type="common">Abyssinian banana</name>
    <name type="synonym">Musa ensete</name>
    <dbReference type="NCBI Taxonomy" id="4639"/>
    <lineage>
        <taxon>Eukaryota</taxon>
        <taxon>Viridiplantae</taxon>
        <taxon>Streptophyta</taxon>
        <taxon>Embryophyta</taxon>
        <taxon>Tracheophyta</taxon>
        <taxon>Spermatophyta</taxon>
        <taxon>Magnoliopsida</taxon>
        <taxon>Liliopsida</taxon>
        <taxon>Zingiberales</taxon>
        <taxon>Musaceae</taxon>
        <taxon>Ensete</taxon>
    </lineage>
</organism>
<comment type="caution">
    <text evidence="3">The sequence shown here is derived from an EMBL/GenBank/DDBJ whole genome shotgun (WGS) entry which is preliminary data.</text>
</comment>
<feature type="domain" description="THO1-MOS11 C-terminal" evidence="2">
    <location>
        <begin position="86"/>
        <end position="119"/>
    </location>
</feature>
<sequence>MASQNLNAVAEAGKKAPVTPLPSSADPPPSLAAVASNMPALPAECLENPTPAPDASFAPQQPEIHGAVAVAGSSLGLESALEVGPVTDLQKRLRRAERFGMPVMLSEEEKRNSRAERFGTGSPFSGRKEVGQLEEQKRKARAERFGLKIDIVVDEEAKKKARLERFAPKSMMDTSEVEKRKARAIRFSQGSLQVGSQSNYDLKATTVAHA</sequence>
<dbReference type="PANTHER" id="PTHR47701">
    <property type="entry name" value="PROTEIN MODIFIER OF SNC1 11"/>
    <property type="match status" value="1"/>
</dbReference>
<protein>
    <recommendedName>
        <fullName evidence="2">THO1-MOS11 C-terminal domain-containing protein</fullName>
    </recommendedName>
</protein>
<reference evidence="3 4" key="1">
    <citation type="submission" date="2022-12" db="EMBL/GenBank/DDBJ databases">
        <title>Chromosome-scale assembly of the Ensete ventricosum genome.</title>
        <authorList>
            <person name="Dussert Y."/>
            <person name="Stocks J."/>
            <person name="Wendawek A."/>
            <person name="Woldeyes F."/>
            <person name="Nichols R.A."/>
            <person name="Borrell J.S."/>
        </authorList>
    </citation>
    <scope>NUCLEOTIDE SEQUENCE [LARGE SCALE GENOMIC DNA]</scope>
    <source>
        <strain evidence="4">cv. Maze</strain>
        <tissue evidence="3">Seeds</tissue>
    </source>
</reference>
<accession>A0AAV8QKM9</accession>
<feature type="compositionally biased region" description="Basic and acidic residues" evidence="1">
    <location>
        <begin position="126"/>
        <end position="135"/>
    </location>
</feature>
<dbReference type="GO" id="GO:0016973">
    <property type="term" value="P:poly(A)+ mRNA export from nucleus"/>
    <property type="evidence" value="ECO:0007669"/>
    <property type="project" value="InterPro"/>
</dbReference>
<keyword evidence="4" id="KW-1185">Reference proteome</keyword>
<dbReference type="AlphaFoldDB" id="A0AAV8QKM9"/>
<dbReference type="EMBL" id="JAQQAF010000007">
    <property type="protein sequence ID" value="KAJ8471578.1"/>
    <property type="molecule type" value="Genomic_DNA"/>
</dbReference>
<evidence type="ECO:0000313" key="3">
    <source>
        <dbReference type="EMBL" id="KAJ8471578.1"/>
    </source>
</evidence>
<evidence type="ECO:0000256" key="1">
    <source>
        <dbReference type="SAM" id="MobiDB-lite"/>
    </source>
</evidence>
<dbReference type="Proteomes" id="UP001222027">
    <property type="component" value="Unassembled WGS sequence"/>
</dbReference>
<name>A0AAV8QKM9_ENSVE</name>
<feature type="region of interest" description="Disordered" evidence="1">
    <location>
        <begin position="107"/>
        <end position="135"/>
    </location>
</feature>
<dbReference type="PANTHER" id="PTHR47701:SF2">
    <property type="entry name" value="PROTEIN MODIFIER OF SNC1 11"/>
    <property type="match status" value="1"/>
</dbReference>
<gene>
    <name evidence="3" type="ORF">OPV22_025921</name>
</gene>
<proteinExistence type="predicted"/>
<dbReference type="InterPro" id="IPR044209">
    <property type="entry name" value="MOS11"/>
</dbReference>
<feature type="region of interest" description="Disordered" evidence="1">
    <location>
        <begin position="1"/>
        <end position="36"/>
    </location>
</feature>
<dbReference type="GO" id="GO:0005634">
    <property type="term" value="C:nucleus"/>
    <property type="evidence" value="ECO:0007669"/>
    <property type="project" value="TreeGrafter"/>
</dbReference>
<evidence type="ECO:0000313" key="4">
    <source>
        <dbReference type="Proteomes" id="UP001222027"/>
    </source>
</evidence>
<dbReference type="InterPro" id="IPR040746">
    <property type="entry name" value="THO1_MOS11_C"/>
</dbReference>
<feature type="compositionally biased region" description="Basic and acidic residues" evidence="1">
    <location>
        <begin position="107"/>
        <end position="117"/>
    </location>
</feature>